<gene>
    <name evidence="1" type="primary">ORF28571</name>
</gene>
<accession>A0A0B6YKT8</accession>
<protein>
    <recommendedName>
        <fullName evidence="2">DRBM domain-containing protein</fullName>
    </recommendedName>
</protein>
<proteinExistence type="predicted"/>
<feature type="non-terminal residue" evidence="1">
    <location>
        <position position="85"/>
    </location>
</feature>
<organism evidence="1">
    <name type="scientific">Arion vulgaris</name>
    <dbReference type="NCBI Taxonomy" id="1028688"/>
    <lineage>
        <taxon>Eukaryota</taxon>
        <taxon>Metazoa</taxon>
        <taxon>Spiralia</taxon>
        <taxon>Lophotrochozoa</taxon>
        <taxon>Mollusca</taxon>
        <taxon>Gastropoda</taxon>
        <taxon>Heterobranchia</taxon>
        <taxon>Euthyneura</taxon>
        <taxon>Panpulmonata</taxon>
        <taxon>Eupulmonata</taxon>
        <taxon>Stylommatophora</taxon>
        <taxon>Helicina</taxon>
        <taxon>Arionoidea</taxon>
        <taxon>Arionidae</taxon>
        <taxon>Arion</taxon>
    </lineage>
</organism>
<reference evidence="1" key="1">
    <citation type="submission" date="2014-12" db="EMBL/GenBank/DDBJ databases">
        <title>Insight into the proteome of Arion vulgaris.</title>
        <authorList>
            <person name="Aradska J."/>
            <person name="Bulat T."/>
            <person name="Smidak R."/>
            <person name="Sarate P."/>
            <person name="Gangsoo J."/>
            <person name="Sialana F."/>
            <person name="Bilban M."/>
            <person name="Lubec G."/>
        </authorList>
    </citation>
    <scope>NUCLEOTIDE SEQUENCE</scope>
    <source>
        <tissue evidence="1">Skin</tissue>
    </source>
</reference>
<dbReference type="EMBL" id="HACG01009942">
    <property type="protein sequence ID" value="CEK56807.1"/>
    <property type="molecule type" value="Transcribed_RNA"/>
</dbReference>
<sequence length="85" mass="9541">ADFNHMLLEYEYFFQGEAARCVLKVENQVLADVNGVSKVASKNLAASQALAKLKTMCWVIQTKKAVDSDVKVSKEDMLNEFIELN</sequence>
<feature type="non-terminal residue" evidence="1">
    <location>
        <position position="1"/>
    </location>
</feature>
<evidence type="ECO:0008006" key="2">
    <source>
        <dbReference type="Google" id="ProtNLM"/>
    </source>
</evidence>
<dbReference type="AlphaFoldDB" id="A0A0B6YKT8"/>
<evidence type="ECO:0000313" key="1">
    <source>
        <dbReference type="EMBL" id="CEK56807.1"/>
    </source>
</evidence>
<name>A0A0B6YKT8_9EUPU</name>
<dbReference type="SUPFAM" id="SSF54768">
    <property type="entry name" value="dsRNA-binding domain-like"/>
    <property type="match status" value="1"/>
</dbReference>